<keyword evidence="3" id="KW-1185">Reference proteome</keyword>
<dbReference type="Proteomes" id="UP001066276">
    <property type="component" value="Chromosome 7"/>
</dbReference>
<proteinExistence type="predicted"/>
<sequence>MSSRWPPGVRAKPRLWGPGLQARPRGGPTAQRKAVEVAGADCLDRGVPWVPPPGSRCVLRRGGGTPPAAKKRRPAPRAKRSRTRRDRKRNEAHTGPTKCTPDMEQLIQEGRQAIHTAATISASPLLSGSDKELSQPASDHPLTPDGLNSIQCQETMHYGNCPTGGTYRNLACEMNRQRT</sequence>
<reference evidence="2" key="1">
    <citation type="journal article" date="2022" name="bioRxiv">
        <title>Sequencing and chromosome-scale assembly of the giantPleurodeles waltlgenome.</title>
        <authorList>
            <person name="Brown T."/>
            <person name="Elewa A."/>
            <person name="Iarovenko S."/>
            <person name="Subramanian E."/>
            <person name="Araus A.J."/>
            <person name="Petzold A."/>
            <person name="Susuki M."/>
            <person name="Suzuki K.-i.T."/>
            <person name="Hayashi T."/>
            <person name="Toyoda A."/>
            <person name="Oliveira C."/>
            <person name="Osipova E."/>
            <person name="Leigh N.D."/>
            <person name="Simon A."/>
            <person name="Yun M.H."/>
        </authorList>
    </citation>
    <scope>NUCLEOTIDE SEQUENCE</scope>
    <source>
        <strain evidence="2">20211129_DDA</strain>
        <tissue evidence="2">Liver</tissue>
    </source>
</reference>
<comment type="caution">
    <text evidence="2">The sequence shown here is derived from an EMBL/GenBank/DDBJ whole genome shotgun (WGS) entry which is preliminary data.</text>
</comment>
<organism evidence="2 3">
    <name type="scientific">Pleurodeles waltl</name>
    <name type="common">Iberian ribbed newt</name>
    <dbReference type="NCBI Taxonomy" id="8319"/>
    <lineage>
        <taxon>Eukaryota</taxon>
        <taxon>Metazoa</taxon>
        <taxon>Chordata</taxon>
        <taxon>Craniata</taxon>
        <taxon>Vertebrata</taxon>
        <taxon>Euteleostomi</taxon>
        <taxon>Amphibia</taxon>
        <taxon>Batrachia</taxon>
        <taxon>Caudata</taxon>
        <taxon>Salamandroidea</taxon>
        <taxon>Salamandridae</taxon>
        <taxon>Pleurodelinae</taxon>
        <taxon>Pleurodeles</taxon>
    </lineage>
</organism>
<gene>
    <name evidence="2" type="ORF">NDU88_005200</name>
</gene>
<evidence type="ECO:0000256" key="1">
    <source>
        <dbReference type="SAM" id="MobiDB-lite"/>
    </source>
</evidence>
<name>A0AAV7PG82_PLEWA</name>
<feature type="compositionally biased region" description="Basic residues" evidence="1">
    <location>
        <begin position="69"/>
        <end position="87"/>
    </location>
</feature>
<accession>A0AAV7PG82</accession>
<evidence type="ECO:0000313" key="2">
    <source>
        <dbReference type="EMBL" id="KAJ1126794.1"/>
    </source>
</evidence>
<protein>
    <submittedName>
        <fullName evidence="2">Uncharacterized protein</fullName>
    </submittedName>
</protein>
<feature type="region of interest" description="Disordered" evidence="1">
    <location>
        <begin position="1"/>
        <end position="102"/>
    </location>
</feature>
<dbReference type="EMBL" id="JANPWB010000011">
    <property type="protein sequence ID" value="KAJ1126794.1"/>
    <property type="molecule type" value="Genomic_DNA"/>
</dbReference>
<dbReference type="AlphaFoldDB" id="A0AAV7PG82"/>
<evidence type="ECO:0000313" key="3">
    <source>
        <dbReference type="Proteomes" id="UP001066276"/>
    </source>
</evidence>